<evidence type="ECO:0000313" key="13">
    <source>
        <dbReference type="EMBL" id="KKN94973.1"/>
    </source>
</evidence>
<dbReference type="InterPro" id="IPR002429">
    <property type="entry name" value="CcO_II-like_C"/>
</dbReference>
<evidence type="ECO:0000256" key="2">
    <source>
        <dbReference type="ARBA" id="ARBA00007866"/>
    </source>
</evidence>
<evidence type="ECO:0000256" key="1">
    <source>
        <dbReference type="ARBA" id="ARBA00004141"/>
    </source>
</evidence>
<evidence type="ECO:0000256" key="6">
    <source>
        <dbReference type="ARBA" id="ARBA00022723"/>
    </source>
</evidence>
<keyword evidence="10 11" id="KW-0472">Membrane</keyword>
<feature type="transmembrane region" description="Helical" evidence="11">
    <location>
        <begin position="32"/>
        <end position="54"/>
    </location>
</feature>
<dbReference type="InterPro" id="IPR001505">
    <property type="entry name" value="Copper_CuA"/>
</dbReference>
<comment type="similarity">
    <text evidence="2">Belongs to the cytochrome c oxidase subunit 2 family.</text>
</comment>
<keyword evidence="8 11" id="KW-1133">Transmembrane helix</keyword>
<evidence type="ECO:0000256" key="4">
    <source>
        <dbReference type="ARBA" id="ARBA00022660"/>
    </source>
</evidence>
<keyword evidence="4" id="KW-0679">Respiratory chain</keyword>
<name>A0A0F9XRS0_9ZZZZ</name>
<evidence type="ECO:0000256" key="8">
    <source>
        <dbReference type="ARBA" id="ARBA00022989"/>
    </source>
</evidence>
<evidence type="ECO:0000259" key="12">
    <source>
        <dbReference type="PROSITE" id="PS50857"/>
    </source>
</evidence>
<dbReference type="PROSITE" id="PS50857">
    <property type="entry name" value="COX2_CUA"/>
    <property type="match status" value="1"/>
</dbReference>
<comment type="subcellular location">
    <subcellularLocation>
        <location evidence="1">Membrane</location>
        <topology evidence="1">Multi-pass membrane protein</topology>
    </subcellularLocation>
</comment>
<dbReference type="EMBL" id="LAZR01000074">
    <property type="protein sequence ID" value="KKN94973.1"/>
    <property type="molecule type" value="Genomic_DNA"/>
</dbReference>
<organism evidence="13">
    <name type="scientific">marine sediment metagenome</name>
    <dbReference type="NCBI Taxonomy" id="412755"/>
    <lineage>
        <taxon>unclassified sequences</taxon>
        <taxon>metagenomes</taxon>
        <taxon>ecological metagenomes</taxon>
    </lineage>
</organism>
<dbReference type="CDD" id="cd04213">
    <property type="entry name" value="CuRO_CcO_Caa3_II"/>
    <property type="match status" value="1"/>
</dbReference>
<keyword evidence="9" id="KW-0186">Copper</keyword>
<dbReference type="GO" id="GO:0016491">
    <property type="term" value="F:oxidoreductase activity"/>
    <property type="evidence" value="ECO:0007669"/>
    <property type="project" value="InterPro"/>
</dbReference>
<evidence type="ECO:0000256" key="7">
    <source>
        <dbReference type="ARBA" id="ARBA00022982"/>
    </source>
</evidence>
<comment type="caution">
    <text evidence="13">The sequence shown here is derived from an EMBL/GenBank/DDBJ whole genome shotgun (WGS) entry which is preliminary data.</text>
</comment>
<evidence type="ECO:0000256" key="11">
    <source>
        <dbReference type="SAM" id="Phobius"/>
    </source>
</evidence>
<dbReference type="NCBIfam" id="TIGR02866">
    <property type="entry name" value="CoxB"/>
    <property type="match status" value="1"/>
</dbReference>
<gene>
    <name evidence="13" type="ORF">LCGC14_0183000</name>
</gene>
<dbReference type="GO" id="GO:0005507">
    <property type="term" value="F:copper ion binding"/>
    <property type="evidence" value="ECO:0007669"/>
    <property type="project" value="InterPro"/>
</dbReference>
<reference evidence="13" key="1">
    <citation type="journal article" date="2015" name="Nature">
        <title>Complex archaea that bridge the gap between prokaryotes and eukaryotes.</title>
        <authorList>
            <person name="Spang A."/>
            <person name="Saw J.H."/>
            <person name="Jorgensen S.L."/>
            <person name="Zaremba-Niedzwiedzka K."/>
            <person name="Martijn J."/>
            <person name="Lind A.E."/>
            <person name="van Eijk R."/>
            <person name="Schleper C."/>
            <person name="Guy L."/>
            <person name="Ettema T.J."/>
        </authorList>
    </citation>
    <scope>NUCLEOTIDE SEQUENCE</scope>
</reference>
<dbReference type="GO" id="GO:0042773">
    <property type="term" value="P:ATP synthesis coupled electron transport"/>
    <property type="evidence" value="ECO:0007669"/>
    <property type="project" value="TreeGrafter"/>
</dbReference>
<dbReference type="Gene3D" id="2.60.40.420">
    <property type="entry name" value="Cupredoxins - blue copper proteins"/>
    <property type="match status" value="1"/>
</dbReference>
<dbReference type="PANTHER" id="PTHR22888">
    <property type="entry name" value="CYTOCHROME C OXIDASE, SUBUNIT II"/>
    <property type="match status" value="1"/>
</dbReference>
<dbReference type="AlphaFoldDB" id="A0A0F9XRS0"/>
<dbReference type="PANTHER" id="PTHR22888:SF9">
    <property type="entry name" value="CYTOCHROME C OXIDASE SUBUNIT 2"/>
    <property type="match status" value="1"/>
</dbReference>
<sequence length="227" mass="25291">MWALGIPLLLSGCDGPMSALQPAGPSAQASAWLWWGMFSAFTLVLLVVVLLWLHAMRRDPGQVTDREAQRVQNRWVVGGGLILPILSITVILAFGIPLGQRMLPLPLDEGEPVRINVTAHQWWWEVSYPDTGIVLKDELHIPAGVPVDLHLTSSDVVHSFWVPRLGGKMDMFPGRTNILRLEADYPGTFHGSCTEFCGKGHAHMQFTVQAHEPADYQAWLKQRQTDE</sequence>
<feature type="transmembrane region" description="Helical" evidence="11">
    <location>
        <begin position="75"/>
        <end position="96"/>
    </location>
</feature>
<proteinExistence type="inferred from homology"/>
<accession>A0A0F9XRS0</accession>
<dbReference type="GO" id="GO:0016020">
    <property type="term" value="C:membrane"/>
    <property type="evidence" value="ECO:0007669"/>
    <property type="project" value="UniProtKB-SubCell"/>
</dbReference>
<dbReference type="PROSITE" id="PS00078">
    <property type="entry name" value="COX2"/>
    <property type="match status" value="1"/>
</dbReference>
<evidence type="ECO:0000256" key="5">
    <source>
        <dbReference type="ARBA" id="ARBA00022692"/>
    </source>
</evidence>
<keyword evidence="3" id="KW-0813">Transport</keyword>
<keyword evidence="6" id="KW-0479">Metal-binding</keyword>
<dbReference type="Pfam" id="PF00116">
    <property type="entry name" value="COX2"/>
    <property type="match status" value="1"/>
</dbReference>
<dbReference type="InterPro" id="IPR034236">
    <property type="entry name" value="CuRO_CcO_Caa3_II"/>
</dbReference>
<evidence type="ECO:0000256" key="9">
    <source>
        <dbReference type="ARBA" id="ARBA00023008"/>
    </source>
</evidence>
<keyword evidence="5 11" id="KW-0812">Transmembrane</keyword>
<evidence type="ECO:0000256" key="10">
    <source>
        <dbReference type="ARBA" id="ARBA00023136"/>
    </source>
</evidence>
<dbReference type="InterPro" id="IPR045187">
    <property type="entry name" value="CcO_II"/>
</dbReference>
<evidence type="ECO:0000256" key="3">
    <source>
        <dbReference type="ARBA" id="ARBA00022448"/>
    </source>
</evidence>
<dbReference type="SUPFAM" id="SSF49503">
    <property type="entry name" value="Cupredoxins"/>
    <property type="match status" value="1"/>
</dbReference>
<protein>
    <recommendedName>
        <fullName evidence="12">Cytochrome oxidase subunit II copper A binding domain-containing protein</fullName>
    </recommendedName>
</protein>
<dbReference type="InterPro" id="IPR008972">
    <property type="entry name" value="Cupredoxin"/>
</dbReference>
<dbReference type="InterPro" id="IPR014222">
    <property type="entry name" value="Cyt_c_oxidase_su2"/>
</dbReference>
<dbReference type="GO" id="GO:0004129">
    <property type="term" value="F:cytochrome-c oxidase activity"/>
    <property type="evidence" value="ECO:0007669"/>
    <property type="project" value="InterPro"/>
</dbReference>
<keyword evidence="7" id="KW-0249">Electron transport</keyword>
<feature type="domain" description="Cytochrome oxidase subunit II copper A binding" evidence="12">
    <location>
        <begin position="110"/>
        <end position="222"/>
    </location>
</feature>